<comment type="caution">
    <text evidence="2">The sequence shown here is derived from an EMBL/GenBank/DDBJ whole genome shotgun (WGS) entry which is preliminary data.</text>
</comment>
<dbReference type="InterPro" id="IPR013517">
    <property type="entry name" value="FG-GAP"/>
</dbReference>
<organism evidence="2 3">
    <name type="scientific">Candidatus Magnetobacterium bavaricum</name>
    <dbReference type="NCBI Taxonomy" id="29290"/>
    <lineage>
        <taxon>Bacteria</taxon>
        <taxon>Pseudomonadati</taxon>
        <taxon>Nitrospirota</taxon>
        <taxon>Thermodesulfovibrionia</taxon>
        <taxon>Thermodesulfovibrionales</taxon>
        <taxon>Candidatus Magnetobacteriaceae</taxon>
        <taxon>Candidatus Magnetobacterium</taxon>
    </lineage>
</organism>
<evidence type="ECO:0000313" key="3">
    <source>
        <dbReference type="Proteomes" id="UP000033423"/>
    </source>
</evidence>
<accession>A0A0F3GX66</accession>
<reference evidence="2 3" key="1">
    <citation type="submission" date="2015-02" db="EMBL/GenBank/DDBJ databases">
        <title>Single-cell genomics of uncultivated deep-branching MTB reveals a conserved set of magnetosome genes.</title>
        <authorList>
            <person name="Kolinko S."/>
            <person name="Richter M."/>
            <person name="Glockner F.O."/>
            <person name="Brachmann A."/>
            <person name="Schuler D."/>
        </authorList>
    </citation>
    <scope>NUCLEOTIDE SEQUENCE [LARGE SCALE GENOMIC DNA]</scope>
    <source>
        <strain evidence="2">TM-1</strain>
    </source>
</reference>
<evidence type="ECO:0000256" key="1">
    <source>
        <dbReference type="ARBA" id="ARBA00022729"/>
    </source>
</evidence>
<sequence length="66" mass="7460">SDLSWQIKGIGDFNGDGKSDILWQNTKTGLVYIWYLNGTKITSANSPMTQSDLTWQIKTLASFFTR</sequence>
<proteinExistence type="predicted"/>
<dbReference type="PANTHER" id="PTHR46580:SF2">
    <property type="entry name" value="MAM DOMAIN-CONTAINING PROTEIN"/>
    <property type="match status" value="1"/>
</dbReference>
<dbReference type="Proteomes" id="UP000033423">
    <property type="component" value="Unassembled WGS sequence"/>
</dbReference>
<keyword evidence="3" id="KW-1185">Reference proteome</keyword>
<name>A0A0F3GX66_9BACT</name>
<dbReference type="InterPro" id="IPR028994">
    <property type="entry name" value="Integrin_alpha_N"/>
</dbReference>
<feature type="non-terminal residue" evidence="2">
    <location>
        <position position="1"/>
    </location>
</feature>
<dbReference type="AlphaFoldDB" id="A0A0F3GX66"/>
<gene>
    <name evidence="2" type="ORF">MBAV_001232</name>
</gene>
<dbReference type="Gene3D" id="2.130.10.130">
    <property type="entry name" value="Integrin alpha, N-terminal"/>
    <property type="match status" value="1"/>
</dbReference>
<keyword evidence="1" id="KW-0732">Signal</keyword>
<protein>
    <recommendedName>
        <fullName evidence="4">FG-GAP repeat-containing protein</fullName>
    </recommendedName>
</protein>
<dbReference type="SUPFAM" id="SSF69318">
    <property type="entry name" value="Integrin alpha N-terminal domain"/>
    <property type="match status" value="1"/>
</dbReference>
<evidence type="ECO:0000313" key="2">
    <source>
        <dbReference type="EMBL" id="KJU86574.1"/>
    </source>
</evidence>
<dbReference type="PANTHER" id="PTHR46580">
    <property type="entry name" value="SENSOR KINASE-RELATED"/>
    <property type="match status" value="1"/>
</dbReference>
<dbReference type="EMBL" id="LACI01000543">
    <property type="protein sequence ID" value="KJU86574.1"/>
    <property type="molecule type" value="Genomic_DNA"/>
</dbReference>
<dbReference type="Pfam" id="PF01839">
    <property type="entry name" value="FG-GAP"/>
    <property type="match status" value="1"/>
</dbReference>
<evidence type="ECO:0008006" key="4">
    <source>
        <dbReference type="Google" id="ProtNLM"/>
    </source>
</evidence>